<dbReference type="Proteomes" id="UP000625711">
    <property type="component" value="Unassembled WGS sequence"/>
</dbReference>
<evidence type="ECO:0000256" key="3">
    <source>
        <dbReference type="ARBA" id="ARBA00022989"/>
    </source>
</evidence>
<proteinExistence type="predicted"/>
<feature type="transmembrane region" description="Helical" evidence="5">
    <location>
        <begin position="160"/>
        <end position="180"/>
    </location>
</feature>
<feature type="transmembrane region" description="Helical" evidence="5">
    <location>
        <begin position="385"/>
        <end position="402"/>
    </location>
</feature>
<organism evidence="7 8">
    <name type="scientific">Rhynchophorus ferrugineus</name>
    <name type="common">Red palm weevil</name>
    <name type="synonym">Curculio ferrugineus</name>
    <dbReference type="NCBI Taxonomy" id="354439"/>
    <lineage>
        <taxon>Eukaryota</taxon>
        <taxon>Metazoa</taxon>
        <taxon>Ecdysozoa</taxon>
        <taxon>Arthropoda</taxon>
        <taxon>Hexapoda</taxon>
        <taxon>Insecta</taxon>
        <taxon>Pterygota</taxon>
        <taxon>Neoptera</taxon>
        <taxon>Endopterygota</taxon>
        <taxon>Coleoptera</taxon>
        <taxon>Polyphaga</taxon>
        <taxon>Cucujiformia</taxon>
        <taxon>Curculionidae</taxon>
        <taxon>Dryophthorinae</taxon>
        <taxon>Rhynchophorus</taxon>
    </lineage>
</organism>
<gene>
    <name evidence="7" type="ORF">GWI33_020636</name>
</gene>
<reference evidence="7" key="1">
    <citation type="submission" date="2020-08" db="EMBL/GenBank/DDBJ databases">
        <title>Genome sequencing and assembly of the red palm weevil Rhynchophorus ferrugineus.</title>
        <authorList>
            <person name="Dias G.B."/>
            <person name="Bergman C.M."/>
            <person name="Manee M."/>
        </authorList>
    </citation>
    <scope>NUCLEOTIDE SEQUENCE</scope>
    <source>
        <strain evidence="7">AA-2017</strain>
        <tissue evidence="7">Whole larva</tissue>
    </source>
</reference>
<dbReference type="EMBL" id="JAACXV010014582">
    <property type="protein sequence ID" value="KAF7265889.1"/>
    <property type="molecule type" value="Genomic_DNA"/>
</dbReference>
<feature type="domain" description="Amino acid transporter transmembrane" evidence="6">
    <location>
        <begin position="65"/>
        <end position="458"/>
    </location>
</feature>
<dbReference type="AlphaFoldDB" id="A0A834M5J2"/>
<dbReference type="OrthoDB" id="1684102at2759"/>
<feature type="transmembrane region" description="Helical" evidence="5">
    <location>
        <begin position="295"/>
        <end position="320"/>
    </location>
</feature>
<sequence>MSDKKIHSLRVEDRNDSFNSFSAAINSREQLTPKENAHTYVLELNELKRKEAGEYNPHENIEIEHPTTFFETLIHLLKSSFGTGILAMPLAFSHSGWVLGIIGTAAIGLLCTYCMHMLVRTEYDLCKKKRVPSLTYPGTAEAALLEGPSFLAKLAPYSGLISNTFLLLYQLGSCCVYTVFIGQNISNVLSNYYDIDEKLIMLATLLPLILISFVKNLKFLAPLTTFANCITAVSFGIIYYYIFRHDFNFHERNAIGQVSNFPLFFGTVLFALESIGMIIPLQNEMKNPEKFITPLGVLNIGMVCVTTLYVTTGLFGYIAYGDSVDGSISYSIDKTEIPAQVCKLMLAFAIYTSYSLYMYVSIDIIWNQVLKDKFQESKYLSYWEYGCRVFLVLFTFSLAIAIPYIDLFISLVGAFCISALGLAFPAIFDSSSRWYQLNGWEKVFVHTKNVLITIFALTISNTFLLLYQLGTCCVYTVFVAENINFVCKYYMATPIDERLIMLMILLPLIFINYIRNLKYLAPLTTIANCVTLVSFAIIFYYIAMEGITFQDRLPVGNYKDYPLYFGTVLFALESIGVIMPLKNEMRNPRHFGSPCGVLNIGMASVVTLYILTGLFGYLAYGAAAGPSISYTVGVGQIAGQVCRLMLAFAIFTTHALSMYVAVDIVWTQNLMKKFEKNDHQLFWEYAIRTSLVVLTFCLAVAVPYLDLFISLVGAFCISSLGVAFPAIMDSCNRWNDPSSLKTVLHHVKNIGIVLFAVLGLVVGTATSIEKIVEKITEAAA</sequence>
<feature type="transmembrane region" description="Helical" evidence="5">
    <location>
        <begin position="98"/>
        <end position="119"/>
    </location>
</feature>
<feature type="transmembrane region" description="Helical" evidence="5">
    <location>
        <begin position="685"/>
        <end position="702"/>
    </location>
</feature>
<protein>
    <recommendedName>
        <fullName evidence="6">Amino acid transporter transmembrane domain-containing protein</fullName>
    </recommendedName>
</protein>
<evidence type="ECO:0000313" key="7">
    <source>
        <dbReference type="EMBL" id="KAF7265889.1"/>
    </source>
</evidence>
<keyword evidence="4 5" id="KW-0472">Membrane</keyword>
<feature type="transmembrane region" description="Helical" evidence="5">
    <location>
        <begin position="749"/>
        <end position="768"/>
    </location>
</feature>
<evidence type="ECO:0000256" key="2">
    <source>
        <dbReference type="ARBA" id="ARBA00022692"/>
    </source>
</evidence>
<feature type="transmembrane region" description="Helical" evidence="5">
    <location>
        <begin position="563"/>
        <end position="581"/>
    </location>
</feature>
<feature type="transmembrane region" description="Helical" evidence="5">
    <location>
        <begin position="408"/>
        <end position="428"/>
    </location>
</feature>
<keyword evidence="2 5" id="KW-0812">Transmembrane</keyword>
<feature type="transmembrane region" description="Helical" evidence="5">
    <location>
        <begin position="498"/>
        <end position="514"/>
    </location>
</feature>
<name>A0A834M5J2_RHYFE</name>
<comment type="subcellular location">
    <subcellularLocation>
        <location evidence="1">Membrane</location>
        <topology evidence="1">Multi-pass membrane protein</topology>
    </subcellularLocation>
</comment>
<dbReference type="InterPro" id="IPR013057">
    <property type="entry name" value="AA_transpt_TM"/>
</dbReference>
<evidence type="ECO:0000259" key="6">
    <source>
        <dbReference type="Pfam" id="PF01490"/>
    </source>
</evidence>
<feature type="transmembrane region" description="Helical" evidence="5">
    <location>
        <begin position="449"/>
        <end position="478"/>
    </location>
</feature>
<feature type="transmembrane region" description="Helical" evidence="5">
    <location>
        <begin position="224"/>
        <end position="243"/>
    </location>
</feature>
<dbReference type="PANTHER" id="PTHR22950">
    <property type="entry name" value="AMINO ACID TRANSPORTER"/>
    <property type="match status" value="1"/>
</dbReference>
<accession>A0A834M5J2</accession>
<evidence type="ECO:0000256" key="5">
    <source>
        <dbReference type="SAM" id="Phobius"/>
    </source>
</evidence>
<dbReference type="PANTHER" id="PTHR22950:SF680">
    <property type="entry name" value="PROTON-COUPLED AMINO ACID TRANSPORTER 4-LIKE PROTEIN"/>
    <property type="match status" value="1"/>
</dbReference>
<dbReference type="GO" id="GO:0005774">
    <property type="term" value="C:vacuolar membrane"/>
    <property type="evidence" value="ECO:0007669"/>
    <property type="project" value="TreeGrafter"/>
</dbReference>
<keyword evidence="3 5" id="KW-1133">Transmembrane helix</keyword>
<feature type="transmembrane region" description="Helical" evidence="5">
    <location>
        <begin position="344"/>
        <end position="365"/>
    </location>
</feature>
<feature type="transmembrane region" description="Helical" evidence="5">
    <location>
        <begin position="263"/>
        <end position="283"/>
    </location>
</feature>
<evidence type="ECO:0000256" key="1">
    <source>
        <dbReference type="ARBA" id="ARBA00004141"/>
    </source>
</evidence>
<comment type="caution">
    <text evidence="7">The sequence shown here is derived from an EMBL/GenBank/DDBJ whole genome shotgun (WGS) entry which is preliminary data.</text>
</comment>
<feature type="transmembrane region" description="Helical" evidence="5">
    <location>
        <begin position="526"/>
        <end position="543"/>
    </location>
</feature>
<keyword evidence="8" id="KW-1185">Reference proteome</keyword>
<feature type="transmembrane region" description="Helical" evidence="5">
    <location>
        <begin position="708"/>
        <end position="728"/>
    </location>
</feature>
<feature type="transmembrane region" description="Helical" evidence="5">
    <location>
        <begin position="73"/>
        <end position="92"/>
    </location>
</feature>
<evidence type="ECO:0000256" key="4">
    <source>
        <dbReference type="ARBA" id="ARBA00023136"/>
    </source>
</evidence>
<dbReference type="Pfam" id="PF01490">
    <property type="entry name" value="Aa_trans"/>
    <property type="match status" value="2"/>
</dbReference>
<dbReference type="GO" id="GO:0015179">
    <property type="term" value="F:L-amino acid transmembrane transporter activity"/>
    <property type="evidence" value="ECO:0007669"/>
    <property type="project" value="TreeGrafter"/>
</dbReference>
<feature type="transmembrane region" description="Helical" evidence="5">
    <location>
        <begin position="644"/>
        <end position="665"/>
    </location>
</feature>
<feature type="transmembrane region" description="Helical" evidence="5">
    <location>
        <begin position="602"/>
        <end position="624"/>
    </location>
</feature>
<feature type="domain" description="Amino acid transporter transmembrane" evidence="6">
    <location>
        <begin position="462"/>
        <end position="768"/>
    </location>
</feature>
<evidence type="ECO:0000313" key="8">
    <source>
        <dbReference type="Proteomes" id="UP000625711"/>
    </source>
</evidence>